<dbReference type="STRING" id="1423815.FC27_GL000443"/>
<organism evidence="1 2">
    <name type="scientific">Companilactobacillus versmoldensis DSM 14857 = KCTC 3814</name>
    <dbReference type="NCBI Taxonomy" id="1423815"/>
    <lineage>
        <taxon>Bacteria</taxon>
        <taxon>Bacillati</taxon>
        <taxon>Bacillota</taxon>
        <taxon>Bacilli</taxon>
        <taxon>Lactobacillales</taxon>
        <taxon>Lactobacillaceae</taxon>
        <taxon>Companilactobacillus</taxon>
    </lineage>
</organism>
<dbReference type="Gene3D" id="1.20.1290.10">
    <property type="entry name" value="AhpD-like"/>
    <property type="match status" value="1"/>
</dbReference>
<dbReference type="EMBL" id="AZFA01000012">
    <property type="protein sequence ID" value="KRL66705.1"/>
    <property type="molecule type" value="Genomic_DNA"/>
</dbReference>
<dbReference type="Proteomes" id="UP000051647">
    <property type="component" value="Unassembled WGS sequence"/>
</dbReference>
<reference evidence="1 2" key="1">
    <citation type="journal article" date="2015" name="Genome Announc.">
        <title>Expanding the biotechnology potential of lactobacilli through comparative genomics of 213 strains and associated genera.</title>
        <authorList>
            <person name="Sun Z."/>
            <person name="Harris H.M."/>
            <person name="McCann A."/>
            <person name="Guo C."/>
            <person name="Argimon S."/>
            <person name="Zhang W."/>
            <person name="Yang X."/>
            <person name="Jeffery I.B."/>
            <person name="Cooney J.C."/>
            <person name="Kagawa T.F."/>
            <person name="Liu W."/>
            <person name="Song Y."/>
            <person name="Salvetti E."/>
            <person name="Wrobel A."/>
            <person name="Rasinkangas P."/>
            <person name="Parkhill J."/>
            <person name="Rea M.C."/>
            <person name="O'Sullivan O."/>
            <person name="Ritari J."/>
            <person name="Douillard F.P."/>
            <person name="Paul Ross R."/>
            <person name="Yang R."/>
            <person name="Briner A.E."/>
            <person name="Felis G.E."/>
            <person name="de Vos W.M."/>
            <person name="Barrangou R."/>
            <person name="Klaenhammer T.R."/>
            <person name="Caufield P.W."/>
            <person name="Cui Y."/>
            <person name="Zhang H."/>
            <person name="O'Toole P.W."/>
        </authorList>
    </citation>
    <scope>NUCLEOTIDE SEQUENCE [LARGE SCALE GENOMIC DNA]</scope>
    <source>
        <strain evidence="1 2">DSM 14857</strain>
    </source>
</reference>
<protein>
    <submittedName>
        <fullName evidence="1">Decarboxylase</fullName>
    </submittedName>
</protein>
<dbReference type="PATRIC" id="fig|1423815.3.peg.450"/>
<evidence type="ECO:0000313" key="1">
    <source>
        <dbReference type="EMBL" id="KRL66705.1"/>
    </source>
</evidence>
<proteinExistence type="predicted"/>
<gene>
    <name evidence="1" type="ORF">FC27_GL000443</name>
</gene>
<sequence length="169" mass="19109">MWKAGKQMSEEKFTKWLENDPDLKDIENKFVESIQQNTVDLDHGDEQLIPLIAMIVQGTYFTMPDQVSATLKSGVAPEKILEVAYQLEPVIGISKVVSALKEIHQVYLQEQVQVTPAKQTDESCIDVQSKLYGTEIKNMLADLPTGSGKMIPAWLTEHFFENYYARTGL</sequence>
<accession>A0A0R1SC56</accession>
<keyword evidence="2" id="KW-1185">Reference proteome</keyword>
<dbReference type="SUPFAM" id="SSF69118">
    <property type="entry name" value="AhpD-like"/>
    <property type="match status" value="1"/>
</dbReference>
<dbReference type="AlphaFoldDB" id="A0A0R1SC56"/>
<name>A0A0R1SC56_9LACO</name>
<dbReference type="InterPro" id="IPR029032">
    <property type="entry name" value="AhpD-like"/>
</dbReference>
<comment type="caution">
    <text evidence="1">The sequence shown here is derived from an EMBL/GenBank/DDBJ whole genome shotgun (WGS) entry which is preliminary data.</text>
</comment>
<evidence type="ECO:0000313" key="2">
    <source>
        <dbReference type="Proteomes" id="UP000051647"/>
    </source>
</evidence>